<keyword evidence="1" id="KW-0472">Membrane</keyword>
<name>A4BJ14_9GAMM</name>
<keyword evidence="1" id="KW-1133">Transmembrane helix</keyword>
<comment type="caution">
    <text evidence="4">The sequence shown here is derived from an EMBL/GenBank/DDBJ whole genome shotgun (WGS) entry which is preliminary data.</text>
</comment>
<dbReference type="InterPro" id="IPR050706">
    <property type="entry name" value="Cyclic-di-GMP_PDE-like"/>
</dbReference>
<evidence type="ECO:0000313" key="4">
    <source>
        <dbReference type="EMBL" id="EAR07859.1"/>
    </source>
</evidence>
<feature type="transmembrane region" description="Helical" evidence="1">
    <location>
        <begin position="146"/>
        <end position="164"/>
    </location>
</feature>
<organism evidence="4 5">
    <name type="scientific">Reinekea blandensis MED297</name>
    <dbReference type="NCBI Taxonomy" id="314283"/>
    <lineage>
        <taxon>Bacteria</taxon>
        <taxon>Pseudomonadati</taxon>
        <taxon>Pseudomonadota</taxon>
        <taxon>Gammaproteobacteria</taxon>
        <taxon>Oceanospirillales</taxon>
        <taxon>Saccharospirillaceae</taxon>
        <taxon>Reinekea</taxon>
    </lineage>
</organism>
<dbReference type="OrthoDB" id="5777683at2"/>
<evidence type="ECO:0000313" key="5">
    <source>
        <dbReference type="Proteomes" id="UP000005953"/>
    </source>
</evidence>
<proteinExistence type="predicted"/>
<feature type="transmembrane region" description="Helical" evidence="1">
    <location>
        <begin position="114"/>
        <end position="134"/>
    </location>
</feature>
<reference evidence="4 5" key="1">
    <citation type="submission" date="2006-02" db="EMBL/GenBank/DDBJ databases">
        <authorList>
            <person name="Pinhassi J."/>
            <person name="Pedros-Alio C."/>
            <person name="Ferriera S."/>
            <person name="Johnson J."/>
            <person name="Kravitz S."/>
            <person name="Halpern A."/>
            <person name="Remington K."/>
            <person name="Beeson K."/>
            <person name="Tran B."/>
            <person name="Rogers Y.-H."/>
            <person name="Friedman R."/>
            <person name="Venter J.C."/>
        </authorList>
    </citation>
    <scope>NUCLEOTIDE SEQUENCE [LARGE SCALE GENOMIC DNA]</scope>
    <source>
        <strain evidence="4 5">MED297</strain>
    </source>
</reference>
<dbReference type="Proteomes" id="UP000005953">
    <property type="component" value="Unassembled WGS sequence"/>
</dbReference>
<dbReference type="HOGENOM" id="CLU_000445_70_50_6"/>
<dbReference type="InterPro" id="IPR001633">
    <property type="entry name" value="EAL_dom"/>
</dbReference>
<dbReference type="SMART" id="SM00267">
    <property type="entry name" value="GGDEF"/>
    <property type="match status" value="1"/>
</dbReference>
<feature type="domain" description="GGDEF" evidence="3">
    <location>
        <begin position="223"/>
        <end position="356"/>
    </location>
</feature>
<dbReference type="InterPro" id="IPR043128">
    <property type="entry name" value="Rev_trsase/Diguanyl_cyclase"/>
</dbReference>
<keyword evidence="5" id="KW-1185">Reference proteome</keyword>
<dbReference type="PROSITE" id="PS50883">
    <property type="entry name" value="EAL"/>
    <property type="match status" value="1"/>
</dbReference>
<dbReference type="EMBL" id="AAOE01000030">
    <property type="protein sequence ID" value="EAR07859.1"/>
    <property type="molecule type" value="Genomic_DNA"/>
</dbReference>
<feature type="transmembrane region" description="Helical" evidence="1">
    <location>
        <begin position="64"/>
        <end position="84"/>
    </location>
</feature>
<evidence type="ECO:0000259" key="2">
    <source>
        <dbReference type="PROSITE" id="PS50883"/>
    </source>
</evidence>
<dbReference type="NCBIfam" id="TIGR00254">
    <property type="entry name" value="GGDEF"/>
    <property type="match status" value="1"/>
</dbReference>
<dbReference type="SUPFAM" id="SSF141868">
    <property type="entry name" value="EAL domain-like"/>
    <property type="match status" value="1"/>
</dbReference>
<dbReference type="Pfam" id="PF00563">
    <property type="entry name" value="EAL"/>
    <property type="match status" value="1"/>
</dbReference>
<dbReference type="STRING" id="314283.MED297_08566"/>
<sequence>MTFHIVDIQRRRLIQLFWATELLLVVMLGKGILEQDPQDMALITIIGLLATAVPVLIRHNHQTVASGVFAILLTLLVILIMWTSSGIKNNAVVALPGLFVFVALIGGHRYYFPLVAIVLFNVFLMGWLSELAWFNPSLSSHSLSSAFDIIAILLLCAFGTYVMSRDNSRLVEGLQTEIVKVEQSHQEMTYLANHDVLTGLPNRTSAEMAFNAMTKRLGRQEDTLAAVFFIDLDEFKEVNDTLGHDVGDQYLVQVSDRLQEALRTTDQIFRIGGDEFLLFLENIKQIDDLVTIAEKLRANLSLPVTVDERLINCSGSIGMVVVPTDADSYQEAVKRADIAMYRSKESGKNCFHFYNPDMEQDLQDRVDFQNDMQQALVERQLRVQFQPIVSMDQEQIIGAEALIRWQHPQKGLIAPYQFISLAEKSDLINDLSRFVLEEACSLLADILPAHPDFYISVNLSPVQLRFPGLTSRIMTPRAIELAPHLKLEVTESQIIESMDTFRQNVEAIRELGFGLFLDDFGTGYSNLGHLQKLQFETLKIDRSFIQNIHERPDQLPLVRGITNLAKDLGLKVVVEGVETQAELAALRQLDIANGQGYFWSRPLDIPALKTCLQDQTSAN</sequence>
<feature type="transmembrane region" description="Helical" evidence="1">
    <location>
        <begin position="39"/>
        <end position="57"/>
    </location>
</feature>
<dbReference type="Pfam" id="PF00990">
    <property type="entry name" value="GGDEF"/>
    <property type="match status" value="1"/>
</dbReference>
<dbReference type="SUPFAM" id="SSF55073">
    <property type="entry name" value="Nucleotide cyclase"/>
    <property type="match status" value="1"/>
</dbReference>
<dbReference type="PANTHER" id="PTHR33121">
    <property type="entry name" value="CYCLIC DI-GMP PHOSPHODIESTERASE PDEF"/>
    <property type="match status" value="1"/>
</dbReference>
<keyword evidence="1" id="KW-0812">Transmembrane</keyword>
<dbReference type="CDD" id="cd01948">
    <property type="entry name" value="EAL"/>
    <property type="match status" value="1"/>
</dbReference>
<gene>
    <name evidence="4" type="ORF">MED297_08566</name>
</gene>
<dbReference type="AlphaFoldDB" id="A4BJ14"/>
<dbReference type="InterPro" id="IPR029787">
    <property type="entry name" value="Nucleotide_cyclase"/>
</dbReference>
<evidence type="ECO:0000256" key="1">
    <source>
        <dbReference type="SAM" id="Phobius"/>
    </source>
</evidence>
<accession>A4BJ14</accession>
<dbReference type="RefSeq" id="WP_008045864.1">
    <property type="nucleotide sequence ID" value="NZ_CH724152.1"/>
</dbReference>
<dbReference type="InterPro" id="IPR000160">
    <property type="entry name" value="GGDEF_dom"/>
</dbReference>
<evidence type="ECO:0000259" key="3">
    <source>
        <dbReference type="PROSITE" id="PS50887"/>
    </source>
</evidence>
<dbReference type="SMART" id="SM00052">
    <property type="entry name" value="EAL"/>
    <property type="match status" value="1"/>
</dbReference>
<dbReference type="CDD" id="cd01949">
    <property type="entry name" value="GGDEF"/>
    <property type="match status" value="1"/>
</dbReference>
<dbReference type="PANTHER" id="PTHR33121:SF70">
    <property type="entry name" value="SIGNALING PROTEIN YKOW"/>
    <property type="match status" value="1"/>
</dbReference>
<dbReference type="Gene3D" id="3.30.70.270">
    <property type="match status" value="1"/>
</dbReference>
<protein>
    <submittedName>
        <fullName evidence="4">Sensory box sensor/GGDEF/EAL domain protein</fullName>
    </submittedName>
</protein>
<dbReference type="GO" id="GO:0071111">
    <property type="term" value="F:cyclic-guanylate-specific phosphodiesterase activity"/>
    <property type="evidence" value="ECO:0007669"/>
    <property type="project" value="InterPro"/>
</dbReference>
<feature type="transmembrane region" description="Helical" evidence="1">
    <location>
        <begin position="12"/>
        <end position="33"/>
    </location>
</feature>
<feature type="domain" description="EAL" evidence="2">
    <location>
        <begin position="365"/>
        <end position="616"/>
    </location>
</feature>
<dbReference type="InterPro" id="IPR035919">
    <property type="entry name" value="EAL_sf"/>
</dbReference>
<dbReference type="PROSITE" id="PS50887">
    <property type="entry name" value="GGDEF"/>
    <property type="match status" value="1"/>
</dbReference>
<dbReference type="Gene3D" id="3.20.20.450">
    <property type="entry name" value="EAL domain"/>
    <property type="match status" value="1"/>
</dbReference>